<dbReference type="WBParaSite" id="PEQ_0000287001-mRNA-1">
    <property type="protein sequence ID" value="PEQ_0000287001-mRNA-1"/>
    <property type="gene ID" value="PEQ_0000287001"/>
</dbReference>
<name>A0A914RDQ3_PAREQ</name>
<reference evidence="2" key="1">
    <citation type="submission" date="2022-11" db="UniProtKB">
        <authorList>
            <consortium name="WormBaseParasite"/>
        </authorList>
    </citation>
    <scope>IDENTIFICATION</scope>
</reference>
<sequence>MADVPDVPGVDGVVFVTCFGGGVATGVAERGVEEDGADASYLPSAI</sequence>
<organism evidence="1 2">
    <name type="scientific">Parascaris equorum</name>
    <name type="common">Equine roundworm</name>
    <dbReference type="NCBI Taxonomy" id="6256"/>
    <lineage>
        <taxon>Eukaryota</taxon>
        <taxon>Metazoa</taxon>
        <taxon>Ecdysozoa</taxon>
        <taxon>Nematoda</taxon>
        <taxon>Chromadorea</taxon>
        <taxon>Rhabditida</taxon>
        <taxon>Spirurina</taxon>
        <taxon>Ascaridomorpha</taxon>
        <taxon>Ascaridoidea</taxon>
        <taxon>Ascarididae</taxon>
        <taxon>Parascaris</taxon>
    </lineage>
</organism>
<proteinExistence type="predicted"/>
<accession>A0A914RDQ3</accession>
<protein>
    <submittedName>
        <fullName evidence="2">Uncharacterized protein</fullName>
    </submittedName>
</protein>
<keyword evidence="1" id="KW-1185">Reference proteome</keyword>
<dbReference type="AlphaFoldDB" id="A0A914RDQ3"/>
<evidence type="ECO:0000313" key="1">
    <source>
        <dbReference type="Proteomes" id="UP000887564"/>
    </source>
</evidence>
<evidence type="ECO:0000313" key="2">
    <source>
        <dbReference type="WBParaSite" id="PEQ_0000287001-mRNA-1"/>
    </source>
</evidence>
<dbReference type="Proteomes" id="UP000887564">
    <property type="component" value="Unplaced"/>
</dbReference>